<gene>
    <name evidence="4" type="ORF">CSW23_05100</name>
</gene>
<evidence type="ECO:0000259" key="2">
    <source>
        <dbReference type="Pfam" id="PF09967"/>
    </source>
</evidence>
<dbReference type="InterPro" id="IPR036465">
    <property type="entry name" value="vWFA_dom_sf"/>
</dbReference>
<evidence type="ECO:0008006" key="6">
    <source>
        <dbReference type="Google" id="ProtNLM"/>
    </source>
</evidence>
<comment type="caution">
    <text evidence="4">The sequence shown here is derived from an EMBL/GenBank/DDBJ whole genome shotgun (WGS) entry which is preliminary data.</text>
</comment>
<proteinExistence type="predicted"/>
<dbReference type="InterPro" id="IPR025154">
    <property type="entry name" value="Put_metallopeptidase_dom"/>
</dbReference>
<dbReference type="PANTHER" id="PTHR38730">
    <property type="entry name" value="SLL7028 PROTEIN"/>
    <property type="match status" value="1"/>
</dbReference>
<protein>
    <recommendedName>
        <fullName evidence="6">VWA-like domain-containing protein</fullName>
    </recommendedName>
</protein>
<evidence type="ECO:0000259" key="3">
    <source>
        <dbReference type="Pfam" id="PF13203"/>
    </source>
</evidence>
<feature type="domain" description="Putative metallopeptidase" evidence="3">
    <location>
        <begin position="104"/>
        <end position="241"/>
    </location>
</feature>
<organism evidence="4 5">
    <name type="scientific">Thermus scotoductus</name>
    <dbReference type="NCBI Taxonomy" id="37636"/>
    <lineage>
        <taxon>Bacteria</taxon>
        <taxon>Thermotogati</taxon>
        <taxon>Deinococcota</taxon>
        <taxon>Deinococci</taxon>
        <taxon>Thermales</taxon>
        <taxon>Thermaceae</taxon>
        <taxon>Thermus</taxon>
    </lineage>
</organism>
<dbReference type="SUPFAM" id="SSF53300">
    <property type="entry name" value="vWA-like"/>
    <property type="match status" value="1"/>
</dbReference>
<feature type="region of interest" description="Disordered" evidence="1">
    <location>
        <begin position="44"/>
        <end position="145"/>
    </location>
</feature>
<feature type="domain" description="VWA-like" evidence="2">
    <location>
        <begin position="249"/>
        <end position="367"/>
    </location>
</feature>
<evidence type="ECO:0000313" key="4">
    <source>
        <dbReference type="EMBL" id="RTI18237.1"/>
    </source>
</evidence>
<dbReference type="AlphaFoldDB" id="A0A430V4L9"/>
<dbReference type="Pfam" id="PF13203">
    <property type="entry name" value="DUF2201_N"/>
    <property type="match status" value="1"/>
</dbReference>
<reference evidence="4 5" key="1">
    <citation type="journal article" date="2019" name="Extremophiles">
        <title>Biogeography of thermophiles and predominance of Thermus scotoductus in domestic water heaters.</title>
        <authorList>
            <person name="Wilpiszeski R.L."/>
            <person name="Zhang Z."/>
            <person name="House C.H."/>
        </authorList>
    </citation>
    <scope>NUCLEOTIDE SEQUENCE [LARGE SCALE GENOMIC DNA]</scope>
    <source>
        <strain evidence="4 5">10_S10</strain>
    </source>
</reference>
<name>A0A430V4L9_THESC</name>
<dbReference type="Proteomes" id="UP000288073">
    <property type="component" value="Unassembled WGS sequence"/>
</dbReference>
<dbReference type="Pfam" id="PF09967">
    <property type="entry name" value="DUF2201"/>
    <property type="match status" value="1"/>
</dbReference>
<dbReference type="EMBL" id="PEMN01000126">
    <property type="protein sequence ID" value="RTI18237.1"/>
    <property type="molecule type" value="Genomic_DNA"/>
</dbReference>
<feature type="compositionally biased region" description="Gly residues" evidence="1">
    <location>
        <begin position="81"/>
        <end position="90"/>
    </location>
</feature>
<dbReference type="PANTHER" id="PTHR38730:SF1">
    <property type="entry name" value="SLL7028 PROTEIN"/>
    <property type="match status" value="1"/>
</dbReference>
<sequence>MSLGLGGSSAQRRRFAGTAARVATWFWISTATWCRISSLRPGFNPRVSSSNLLATTSGVGGRSRGKEGARKGEEGNSRSGGPEGRNGRGTGSPEEGGEAAGSGKGEGEGARDGEEKGTEPGRDGGLRKQLRAPSFPLDLRPTPEGVARRLEEESLGLKPGLSEAIRQQVAVEILNHVATRGDVPANLRRWAEERLRPKVNWRAVLRNSVRQGLVTLRQRRFPSYALRHRRAEALDPFFLPGAYGRLPRVAVVVDTSGSVSDAMLAQALGELRGVLRSGARVTLYSVDAGVHHVQRVFRGQPVLLFGGGGTDMRVGIARAVEGGHELIVVLTDGYTPWPEVPPRARVVVGLLGNCPDEPPPWAKVVRIPVGEE</sequence>
<evidence type="ECO:0000256" key="1">
    <source>
        <dbReference type="SAM" id="MobiDB-lite"/>
    </source>
</evidence>
<evidence type="ECO:0000313" key="5">
    <source>
        <dbReference type="Proteomes" id="UP000288073"/>
    </source>
</evidence>
<dbReference type="InterPro" id="IPR018698">
    <property type="entry name" value="VWA-like_dom"/>
</dbReference>
<feature type="compositionally biased region" description="Polar residues" evidence="1">
    <location>
        <begin position="46"/>
        <end position="57"/>
    </location>
</feature>
<feature type="compositionally biased region" description="Basic and acidic residues" evidence="1">
    <location>
        <begin position="105"/>
        <end position="126"/>
    </location>
</feature>
<accession>A0A430V4L9</accession>
<feature type="compositionally biased region" description="Basic and acidic residues" evidence="1">
    <location>
        <begin position="64"/>
        <end position="76"/>
    </location>
</feature>